<dbReference type="InterPro" id="IPR005828">
    <property type="entry name" value="MFS_sugar_transport-like"/>
</dbReference>
<keyword evidence="8" id="KW-1185">Reference proteome</keyword>
<comment type="caution">
    <text evidence="7">The sequence shown here is derived from an EMBL/GenBank/DDBJ whole genome shotgun (WGS) entry which is preliminary data.</text>
</comment>
<keyword evidence="3 5" id="KW-1133">Transmembrane helix</keyword>
<dbReference type="EMBL" id="JAUIQD010000006">
    <property type="protein sequence ID" value="KAK3347245.1"/>
    <property type="molecule type" value="Genomic_DNA"/>
</dbReference>
<dbReference type="AlphaFoldDB" id="A0AAJ0HDB6"/>
<accession>A0AAJ0HDB6</accession>
<organism evidence="7 8">
    <name type="scientific">Lasiosphaeria hispida</name>
    <dbReference type="NCBI Taxonomy" id="260671"/>
    <lineage>
        <taxon>Eukaryota</taxon>
        <taxon>Fungi</taxon>
        <taxon>Dikarya</taxon>
        <taxon>Ascomycota</taxon>
        <taxon>Pezizomycotina</taxon>
        <taxon>Sordariomycetes</taxon>
        <taxon>Sordariomycetidae</taxon>
        <taxon>Sordariales</taxon>
        <taxon>Lasiosphaeriaceae</taxon>
        <taxon>Lasiosphaeria</taxon>
    </lineage>
</organism>
<name>A0AAJ0HDB6_9PEZI</name>
<reference evidence="7" key="2">
    <citation type="submission" date="2023-06" db="EMBL/GenBank/DDBJ databases">
        <authorList>
            <consortium name="Lawrence Berkeley National Laboratory"/>
            <person name="Haridas S."/>
            <person name="Hensen N."/>
            <person name="Bonometti L."/>
            <person name="Westerberg I."/>
            <person name="Brannstrom I.O."/>
            <person name="Guillou S."/>
            <person name="Cros-Aarteil S."/>
            <person name="Calhoun S."/>
            <person name="Kuo A."/>
            <person name="Mondo S."/>
            <person name="Pangilinan J."/>
            <person name="Riley R."/>
            <person name="Labutti K."/>
            <person name="Andreopoulos B."/>
            <person name="Lipzen A."/>
            <person name="Chen C."/>
            <person name="Yanf M."/>
            <person name="Daum C."/>
            <person name="Ng V."/>
            <person name="Clum A."/>
            <person name="Steindorff A."/>
            <person name="Ohm R."/>
            <person name="Martin F."/>
            <person name="Silar P."/>
            <person name="Natvig D."/>
            <person name="Lalanne C."/>
            <person name="Gautier V."/>
            <person name="Ament-Velasquez S.L."/>
            <person name="Kruys A."/>
            <person name="Hutchinson M.I."/>
            <person name="Powell A.J."/>
            <person name="Barry K."/>
            <person name="Miller A.N."/>
            <person name="Grigoriev I.V."/>
            <person name="Debuchy R."/>
            <person name="Gladieux P."/>
            <person name="Thoren M.H."/>
            <person name="Johannesson H."/>
        </authorList>
    </citation>
    <scope>NUCLEOTIDE SEQUENCE</scope>
    <source>
        <strain evidence="7">CBS 955.72</strain>
    </source>
</reference>
<feature type="transmembrane region" description="Helical" evidence="5">
    <location>
        <begin position="229"/>
        <end position="255"/>
    </location>
</feature>
<sequence length="349" mass="37913">MRSSETRSCASSDGAFCAFSKIWMTFSTDWTTCITNEVTARISPIPSPDIVVLVVEGALRPRCRVSRNLHAPDHVQSRWRWWNRDIHEDVENLIITINYSVKERENQILKLVDDNGFNGKVFFVAASGLLASSYSLFSTNVVTPAISFVSPACGRLGSEPGQVIGLLTLLGPISGMLAMGHLADRAGRKRLYGLELAILIVATMGVVQASEGFTYQAADGSFQRSMDMYAWLAWGRTALGFGIGAGCPISAVIVAEWASTESRGTMLAAVLYETRQANEALTQTEPLEINNARLVVDEMWRTVIGIAIIPAAVAIFARLTIPVCGSFCHQLGTAQELIVSPILTPILCI</sequence>
<proteinExistence type="predicted"/>
<feature type="transmembrane region" description="Helical" evidence="5">
    <location>
        <begin position="303"/>
        <end position="321"/>
    </location>
</feature>
<dbReference type="Pfam" id="PF00083">
    <property type="entry name" value="Sugar_tr"/>
    <property type="match status" value="1"/>
</dbReference>
<dbReference type="Proteomes" id="UP001275084">
    <property type="component" value="Unassembled WGS sequence"/>
</dbReference>
<evidence type="ECO:0000256" key="4">
    <source>
        <dbReference type="ARBA" id="ARBA00023136"/>
    </source>
</evidence>
<evidence type="ECO:0000256" key="2">
    <source>
        <dbReference type="ARBA" id="ARBA00022692"/>
    </source>
</evidence>
<evidence type="ECO:0000256" key="3">
    <source>
        <dbReference type="ARBA" id="ARBA00022989"/>
    </source>
</evidence>
<dbReference type="PANTHER" id="PTHR23508">
    <property type="entry name" value="CARBOXYLIC ACID TRANSPORTER PROTEIN HOMOLOG"/>
    <property type="match status" value="1"/>
</dbReference>
<dbReference type="GO" id="GO:0005886">
    <property type="term" value="C:plasma membrane"/>
    <property type="evidence" value="ECO:0007669"/>
    <property type="project" value="TreeGrafter"/>
</dbReference>
<dbReference type="InterPro" id="IPR020846">
    <property type="entry name" value="MFS_dom"/>
</dbReference>
<dbReference type="Gene3D" id="1.20.1250.20">
    <property type="entry name" value="MFS general substrate transporter like domains"/>
    <property type="match status" value="1"/>
</dbReference>
<keyword evidence="2 5" id="KW-0812">Transmembrane</keyword>
<evidence type="ECO:0000313" key="7">
    <source>
        <dbReference type="EMBL" id="KAK3347245.1"/>
    </source>
</evidence>
<evidence type="ECO:0000256" key="5">
    <source>
        <dbReference type="SAM" id="Phobius"/>
    </source>
</evidence>
<comment type="subcellular location">
    <subcellularLocation>
        <location evidence="1">Membrane</location>
        <topology evidence="1">Multi-pass membrane protein</topology>
    </subcellularLocation>
</comment>
<feature type="domain" description="Major facilitator superfamily (MFS) profile" evidence="6">
    <location>
        <begin position="121"/>
        <end position="349"/>
    </location>
</feature>
<dbReference type="SUPFAM" id="SSF103473">
    <property type="entry name" value="MFS general substrate transporter"/>
    <property type="match status" value="1"/>
</dbReference>
<dbReference type="GO" id="GO:0046943">
    <property type="term" value="F:carboxylic acid transmembrane transporter activity"/>
    <property type="evidence" value="ECO:0007669"/>
    <property type="project" value="TreeGrafter"/>
</dbReference>
<evidence type="ECO:0000259" key="6">
    <source>
        <dbReference type="PROSITE" id="PS50850"/>
    </source>
</evidence>
<dbReference type="PANTHER" id="PTHR23508:SF10">
    <property type="entry name" value="CARBOXYLIC ACID TRANSPORTER PROTEIN HOMOLOG"/>
    <property type="match status" value="1"/>
</dbReference>
<feature type="transmembrane region" description="Helical" evidence="5">
    <location>
        <begin position="121"/>
        <end position="142"/>
    </location>
</feature>
<evidence type="ECO:0000256" key="1">
    <source>
        <dbReference type="ARBA" id="ARBA00004141"/>
    </source>
</evidence>
<dbReference type="PROSITE" id="PS50850">
    <property type="entry name" value="MFS"/>
    <property type="match status" value="1"/>
</dbReference>
<evidence type="ECO:0000313" key="8">
    <source>
        <dbReference type="Proteomes" id="UP001275084"/>
    </source>
</evidence>
<keyword evidence="4 5" id="KW-0472">Membrane</keyword>
<dbReference type="InterPro" id="IPR036259">
    <property type="entry name" value="MFS_trans_sf"/>
</dbReference>
<protein>
    <recommendedName>
        <fullName evidence="6">Major facilitator superfamily (MFS) profile domain-containing protein</fullName>
    </recommendedName>
</protein>
<gene>
    <name evidence="7" type="ORF">B0T25DRAFT_614222</name>
</gene>
<reference evidence="7" key="1">
    <citation type="journal article" date="2023" name="Mol. Phylogenet. Evol.">
        <title>Genome-scale phylogeny and comparative genomics of the fungal order Sordariales.</title>
        <authorList>
            <person name="Hensen N."/>
            <person name="Bonometti L."/>
            <person name="Westerberg I."/>
            <person name="Brannstrom I.O."/>
            <person name="Guillou S."/>
            <person name="Cros-Aarteil S."/>
            <person name="Calhoun S."/>
            <person name="Haridas S."/>
            <person name="Kuo A."/>
            <person name="Mondo S."/>
            <person name="Pangilinan J."/>
            <person name="Riley R."/>
            <person name="LaButti K."/>
            <person name="Andreopoulos B."/>
            <person name="Lipzen A."/>
            <person name="Chen C."/>
            <person name="Yan M."/>
            <person name="Daum C."/>
            <person name="Ng V."/>
            <person name="Clum A."/>
            <person name="Steindorff A."/>
            <person name="Ohm R.A."/>
            <person name="Martin F."/>
            <person name="Silar P."/>
            <person name="Natvig D.O."/>
            <person name="Lalanne C."/>
            <person name="Gautier V."/>
            <person name="Ament-Velasquez S.L."/>
            <person name="Kruys A."/>
            <person name="Hutchinson M.I."/>
            <person name="Powell A.J."/>
            <person name="Barry K."/>
            <person name="Miller A.N."/>
            <person name="Grigoriev I.V."/>
            <person name="Debuchy R."/>
            <person name="Gladieux P."/>
            <person name="Hiltunen Thoren M."/>
            <person name="Johannesson H."/>
        </authorList>
    </citation>
    <scope>NUCLEOTIDE SEQUENCE</scope>
    <source>
        <strain evidence="7">CBS 955.72</strain>
    </source>
</reference>
<feature type="transmembrane region" description="Helical" evidence="5">
    <location>
        <begin position="162"/>
        <end position="179"/>
    </location>
</feature>
<feature type="transmembrane region" description="Helical" evidence="5">
    <location>
        <begin position="191"/>
        <end position="209"/>
    </location>
</feature>